<reference evidence="3" key="1">
    <citation type="journal article" date="2019" name="Int. J. Syst. Evol. Microbiol.">
        <title>The Global Catalogue of Microorganisms (GCM) 10K type strain sequencing project: providing services to taxonomists for standard genome sequencing and annotation.</title>
        <authorList>
            <consortium name="The Broad Institute Genomics Platform"/>
            <consortium name="The Broad Institute Genome Sequencing Center for Infectious Disease"/>
            <person name="Wu L."/>
            <person name="Ma J."/>
        </authorList>
    </citation>
    <scope>NUCLEOTIDE SEQUENCE [LARGE SCALE GENOMIC DNA]</scope>
    <source>
        <strain evidence="3">KCTC 3950</strain>
    </source>
</reference>
<organism evidence="2 3">
    <name type="scientific">Paenibacillus gansuensis</name>
    <dbReference type="NCBI Taxonomy" id="306542"/>
    <lineage>
        <taxon>Bacteria</taxon>
        <taxon>Bacillati</taxon>
        <taxon>Bacillota</taxon>
        <taxon>Bacilli</taxon>
        <taxon>Bacillales</taxon>
        <taxon>Paenibacillaceae</taxon>
        <taxon>Paenibacillus</taxon>
    </lineage>
</organism>
<protein>
    <submittedName>
        <fullName evidence="2">Uncharacterized protein</fullName>
    </submittedName>
</protein>
<gene>
    <name evidence="2" type="ORF">ACFSUF_12170</name>
</gene>
<dbReference type="RefSeq" id="WP_377603184.1">
    <property type="nucleotide sequence ID" value="NZ_JBHUME010000008.1"/>
</dbReference>
<comment type="caution">
    <text evidence="2">The sequence shown here is derived from an EMBL/GenBank/DDBJ whole genome shotgun (WGS) entry which is preliminary data.</text>
</comment>
<evidence type="ECO:0000313" key="3">
    <source>
        <dbReference type="Proteomes" id="UP001597541"/>
    </source>
</evidence>
<dbReference type="Proteomes" id="UP001597541">
    <property type="component" value="Unassembled WGS sequence"/>
</dbReference>
<feature type="compositionally biased region" description="Polar residues" evidence="1">
    <location>
        <begin position="94"/>
        <end position="105"/>
    </location>
</feature>
<evidence type="ECO:0000256" key="1">
    <source>
        <dbReference type="SAM" id="MobiDB-lite"/>
    </source>
</evidence>
<proteinExistence type="predicted"/>
<keyword evidence="3" id="KW-1185">Reference proteome</keyword>
<sequence>MYLNRDAAKDFLDFTNTAMQSGWLSNWEYLERLVELKNMIHPLSTLHAELFQMVRGYKLICNLFDNDEGEELKELLEQMKKRDFPSEEKREKITNQNTNQDSNDCVSDRTLPTPGGENRDEDKLDFITDAPSKVIKSKWVFHQADRDYFPSIPHGHSDKDNRIKLDPYLRDIIDTGNNNTYLKKEDKNYIIGLWNDESFRDFARIAIQFYKKEYPDYKWRVDEKRILILPKKRKIRKVKKIYKY</sequence>
<accession>A0ABW5PDX2</accession>
<name>A0ABW5PDX2_9BACL</name>
<feature type="compositionally biased region" description="Basic and acidic residues" evidence="1">
    <location>
        <begin position="83"/>
        <end position="93"/>
    </location>
</feature>
<evidence type="ECO:0000313" key="2">
    <source>
        <dbReference type="EMBL" id="MFD2613180.1"/>
    </source>
</evidence>
<feature type="region of interest" description="Disordered" evidence="1">
    <location>
        <begin position="83"/>
        <end position="123"/>
    </location>
</feature>
<dbReference type="EMBL" id="JBHUME010000008">
    <property type="protein sequence ID" value="MFD2613180.1"/>
    <property type="molecule type" value="Genomic_DNA"/>
</dbReference>